<dbReference type="Pfam" id="PF04919">
    <property type="entry name" value="DUF655"/>
    <property type="match status" value="1"/>
</dbReference>
<dbReference type="SUPFAM" id="SSF160975">
    <property type="entry name" value="AF1531-like"/>
    <property type="match status" value="1"/>
</dbReference>
<evidence type="ECO:0000256" key="1">
    <source>
        <dbReference type="SAM" id="MobiDB-lite"/>
    </source>
</evidence>
<evidence type="ECO:0000313" key="2">
    <source>
        <dbReference type="EMBL" id="CEG12188.1"/>
    </source>
</evidence>
<name>A0A098E849_9ZZZZ</name>
<dbReference type="InterPro" id="IPR007003">
    <property type="entry name" value="DUF655"/>
</dbReference>
<dbReference type="EMBL" id="CCXY01000116">
    <property type="protein sequence ID" value="CEG12188.1"/>
    <property type="molecule type" value="Genomic_DNA"/>
</dbReference>
<feature type="region of interest" description="Disordered" evidence="1">
    <location>
        <begin position="189"/>
        <end position="211"/>
    </location>
</feature>
<sequence length="211" mass="24459">METKRDNYVRVLDLKEVSKGNAPFKTIPAVQVIGEEYYTLLEVAPKDDVKLEVNERIYIGDEKRDKVDHIIRRIPYNDLTNSAKNVLIEVLSQIVISREKYFIQFMNTIGPLNVRMHSLETFPGIGKKLTSEIINERNIKPFDDFKDLQKRVKSVGDLSVHIAEKIVEELKRESTHYFFITEEMGGIAGEQTKTERGRREGYNHKFGSGRR</sequence>
<dbReference type="Gene3D" id="1.10.150.280">
    <property type="entry name" value="AF1531-like domain"/>
    <property type="match status" value="1"/>
</dbReference>
<accession>A0A098E849</accession>
<organism evidence="2">
    <name type="scientific">groundwater metagenome</name>
    <dbReference type="NCBI Taxonomy" id="717931"/>
    <lineage>
        <taxon>unclassified sequences</taxon>
        <taxon>metagenomes</taxon>
        <taxon>ecological metagenomes</taxon>
    </lineage>
</organism>
<dbReference type="AlphaFoldDB" id="A0A098E849"/>
<gene>
    <name evidence="2" type="ORF">MSIBF_A2020010</name>
</gene>
<reference evidence="2" key="1">
    <citation type="submission" date="2014-09" db="EMBL/GenBank/DDBJ databases">
        <authorList>
            <person name="Probst J Alexander"/>
        </authorList>
    </citation>
    <scope>NUCLEOTIDE SEQUENCE</scope>
</reference>
<dbReference type="PANTHER" id="PTHR40734:SF1">
    <property type="entry name" value="DNA-BINDING PROTEIN"/>
    <property type="match status" value="1"/>
</dbReference>
<proteinExistence type="predicted"/>
<feature type="compositionally biased region" description="Basic and acidic residues" evidence="1">
    <location>
        <begin position="192"/>
        <end position="203"/>
    </location>
</feature>
<protein>
    <recommendedName>
        <fullName evidence="3">RNA-binding protein</fullName>
    </recommendedName>
</protein>
<evidence type="ECO:0008006" key="3">
    <source>
        <dbReference type="Google" id="ProtNLM"/>
    </source>
</evidence>
<dbReference type="PANTHER" id="PTHR40734">
    <property type="entry name" value="TRNA-SPECIFIC ADENOSINE DEAMINASE-RELATED"/>
    <property type="match status" value="1"/>
</dbReference>
<dbReference type="Gene3D" id="2.40.50.140">
    <property type="entry name" value="Nucleic acid-binding proteins"/>
    <property type="match status" value="1"/>
</dbReference>
<dbReference type="InterPro" id="IPR012340">
    <property type="entry name" value="NA-bd_OB-fold"/>
</dbReference>